<dbReference type="Proteomes" id="UP000317238">
    <property type="component" value="Unassembled WGS sequence"/>
</dbReference>
<dbReference type="InterPro" id="IPR033911">
    <property type="entry name" value="MetRS_core"/>
</dbReference>
<organism evidence="19 20">
    <name type="scientific">Crateriforma conspicua</name>
    <dbReference type="NCBI Taxonomy" id="2527996"/>
    <lineage>
        <taxon>Bacteria</taxon>
        <taxon>Pseudomonadati</taxon>
        <taxon>Planctomycetota</taxon>
        <taxon>Planctomycetia</taxon>
        <taxon>Planctomycetales</taxon>
        <taxon>Planctomycetaceae</taxon>
        <taxon>Crateriforma</taxon>
    </lineage>
</organism>
<dbReference type="NCBIfam" id="TIGR00398">
    <property type="entry name" value="metG"/>
    <property type="match status" value="1"/>
</dbReference>
<dbReference type="AlphaFoldDB" id="A0A5C5YD19"/>
<evidence type="ECO:0000256" key="3">
    <source>
        <dbReference type="ARBA" id="ARBA00008258"/>
    </source>
</evidence>
<dbReference type="Gene3D" id="3.40.50.620">
    <property type="entry name" value="HUPs"/>
    <property type="match status" value="1"/>
</dbReference>
<reference evidence="19 20" key="1">
    <citation type="submission" date="2019-02" db="EMBL/GenBank/DDBJ databases">
        <title>Deep-cultivation of Planctomycetes and their phenomic and genomic characterization uncovers novel biology.</title>
        <authorList>
            <person name="Wiegand S."/>
            <person name="Jogler M."/>
            <person name="Boedeker C."/>
            <person name="Pinto D."/>
            <person name="Vollmers J."/>
            <person name="Rivas-Marin E."/>
            <person name="Kohn T."/>
            <person name="Peeters S.H."/>
            <person name="Heuer A."/>
            <person name="Rast P."/>
            <person name="Oberbeckmann S."/>
            <person name="Bunk B."/>
            <person name="Jeske O."/>
            <person name="Meyerdierks A."/>
            <person name="Storesund J.E."/>
            <person name="Kallscheuer N."/>
            <person name="Luecker S."/>
            <person name="Lage O.M."/>
            <person name="Pohl T."/>
            <person name="Merkel B.J."/>
            <person name="Hornburger P."/>
            <person name="Mueller R.-W."/>
            <person name="Bruemmer F."/>
            <person name="Labrenz M."/>
            <person name="Spormann A.M."/>
            <person name="Op Den Camp H."/>
            <person name="Overmann J."/>
            <person name="Amann R."/>
            <person name="Jetten M.S.M."/>
            <person name="Mascher T."/>
            <person name="Medema M.H."/>
            <person name="Devos D.P."/>
            <person name="Kaster A.-K."/>
            <person name="Ovreas L."/>
            <person name="Rohde M."/>
            <person name="Galperin M.Y."/>
            <person name="Jogler C."/>
        </authorList>
    </citation>
    <scope>NUCLEOTIDE SEQUENCE [LARGE SCALE GENOMIC DNA]</scope>
    <source>
        <strain evidence="19 20">Pan14r</strain>
    </source>
</reference>
<dbReference type="SUPFAM" id="SSF52374">
    <property type="entry name" value="Nucleotidylyl transferase"/>
    <property type="match status" value="1"/>
</dbReference>
<dbReference type="PANTHER" id="PTHR45765:SF1">
    <property type="entry name" value="METHIONINE--TRNA LIGASE, CYTOPLASMIC"/>
    <property type="match status" value="1"/>
</dbReference>
<comment type="function">
    <text evidence="1 16">Is required not only for elongation of protein synthesis but also for the initiation of all mRNA translation through initiator tRNA(fMet) aminoacylation.</text>
</comment>
<evidence type="ECO:0000256" key="9">
    <source>
        <dbReference type="ARBA" id="ARBA00022741"/>
    </source>
</evidence>
<dbReference type="Gene3D" id="1.10.730.10">
    <property type="entry name" value="Isoleucyl-tRNA Synthetase, Domain 1"/>
    <property type="match status" value="1"/>
</dbReference>
<evidence type="ECO:0000256" key="16">
    <source>
        <dbReference type="HAMAP-Rule" id="MF_00098"/>
    </source>
</evidence>
<dbReference type="InterPro" id="IPR015413">
    <property type="entry name" value="Methionyl/Leucyl_tRNA_Synth"/>
</dbReference>
<evidence type="ECO:0000259" key="18">
    <source>
        <dbReference type="PROSITE" id="PS50886"/>
    </source>
</evidence>
<dbReference type="GO" id="GO:0005524">
    <property type="term" value="F:ATP binding"/>
    <property type="evidence" value="ECO:0007669"/>
    <property type="project" value="UniProtKB-UniRule"/>
</dbReference>
<evidence type="ECO:0000256" key="14">
    <source>
        <dbReference type="ARBA" id="ARBA00023146"/>
    </source>
</evidence>
<dbReference type="PROSITE" id="PS50886">
    <property type="entry name" value="TRBD"/>
    <property type="match status" value="1"/>
</dbReference>
<comment type="caution">
    <text evidence="19">The sequence shown here is derived from an EMBL/GenBank/DDBJ whole genome shotgun (WGS) entry which is preliminary data.</text>
</comment>
<evidence type="ECO:0000256" key="10">
    <source>
        <dbReference type="ARBA" id="ARBA00022833"/>
    </source>
</evidence>
<dbReference type="InterPro" id="IPR014758">
    <property type="entry name" value="Met-tRNA_synth"/>
</dbReference>
<feature type="domain" description="TRNA-binding" evidence="18">
    <location>
        <begin position="575"/>
        <end position="677"/>
    </location>
</feature>
<evidence type="ECO:0000256" key="17">
    <source>
        <dbReference type="SAM" id="MobiDB-lite"/>
    </source>
</evidence>
<dbReference type="EC" id="6.1.1.10" evidence="16"/>
<evidence type="ECO:0000256" key="4">
    <source>
        <dbReference type="ARBA" id="ARBA00011738"/>
    </source>
</evidence>
<evidence type="ECO:0000256" key="11">
    <source>
        <dbReference type="ARBA" id="ARBA00022840"/>
    </source>
</evidence>
<dbReference type="RefSeq" id="WP_145293338.1">
    <property type="nucleotide sequence ID" value="NZ_CP036319.1"/>
</dbReference>
<dbReference type="OrthoDB" id="9810191at2"/>
<comment type="caution">
    <text evidence="16">Lacks conserved residue(s) required for the propagation of feature annotation.</text>
</comment>
<comment type="catalytic activity">
    <reaction evidence="15 16">
        <text>tRNA(Met) + L-methionine + ATP = L-methionyl-tRNA(Met) + AMP + diphosphate</text>
        <dbReference type="Rhea" id="RHEA:13481"/>
        <dbReference type="Rhea" id="RHEA-COMP:9667"/>
        <dbReference type="Rhea" id="RHEA-COMP:9698"/>
        <dbReference type="ChEBI" id="CHEBI:30616"/>
        <dbReference type="ChEBI" id="CHEBI:33019"/>
        <dbReference type="ChEBI" id="CHEBI:57844"/>
        <dbReference type="ChEBI" id="CHEBI:78442"/>
        <dbReference type="ChEBI" id="CHEBI:78530"/>
        <dbReference type="ChEBI" id="CHEBI:456215"/>
        <dbReference type="EC" id="6.1.1.10"/>
    </reaction>
</comment>
<sequence>MTRRLLVTSALPYANGPIHIGHLVEYIQTDIWVRFQKLMGNRAIYMCADDTHGTAIMIRAKAEGRSEEALIASMSEAHQRDFAGFDIRFDHYGSTHSEENRQLCHQFWESLRKAGLIAERSIEQLYDPEAETFLADRFVRGTCPVCGLEGQAGDNCNNGHTYSPTELIDPKSTLSGATPVLKEATHLFVELEKLHDFLNDWVDSADALQSETANYLKGYFLSAELKDWDISRPAPYFGFEIPDAPGNYWYVWFDAPIGYIASTAQWCAANNETLADWWQSDDCEVHHFIGKDITYFHTLFWPGMLKTAGFSLPTKVHIHGFLNVDGKKMSKRDGTLVAAETYLKHLEPSYLRYFYATKLTSRVEDLDLGLDEFAEKVNSDLVGKVVNLASRVGKFAAKLGLSKTYPEDGGLFQAAAAKGKDIADAYEQCEYAKAMRLIMELADAANPFVEHAKPWEMKKDPEREDELRDICTVALNLFRQLAIYLSPVLPKLAQQCGELLNDPITSWEQSQTPLVGSPVNKFQRMMNRVQVEDLQKMIDEGKQESAADEKPVNPFGDSDQPLKDEPIADEITIDDFAKVDLRVARVLSAEQVPEANKLLKLTLGLGGDETRQVFAGIKAAYEPEKLVGRLVVMVANLKPRKMRFGLSEGMVTAAGPGGADVFVLGVDDGALPGQRVH</sequence>
<gene>
    <name evidence="16 19" type="primary">metG</name>
    <name evidence="19" type="ORF">Pan14r_46710</name>
</gene>
<dbReference type="CDD" id="cd00814">
    <property type="entry name" value="MetRS_core"/>
    <property type="match status" value="1"/>
</dbReference>
<evidence type="ECO:0000256" key="13">
    <source>
        <dbReference type="ARBA" id="ARBA00022917"/>
    </source>
</evidence>
<keyword evidence="10" id="KW-0862">Zinc</keyword>
<comment type="subcellular location">
    <subcellularLocation>
        <location evidence="2 16">Cytoplasm</location>
    </subcellularLocation>
</comment>
<feature type="short sequence motif" description="'HIGH' region" evidence="16">
    <location>
        <begin position="12"/>
        <end position="22"/>
    </location>
</feature>
<dbReference type="FunFam" id="2.40.50.140:FF:000042">
    <property type="entry name" value="Methionine--tRNA ligase"/>
    <property type="match status" value="1"/>
</dbReference>
<dbReference type="InterPro" id="IPR029038">
    <property type="entry name" value="MetRS_Zn"/>
</dbReference>
<evidence type="ECO:0000313" key="19">
    <source>
        <dbReference type="EMBL" id="TWT72351.1"/>
    </source>
</evidence>
<comment type="similarity">
    <text evidence="3 16">Belongs to the class-I aminoacyl-tRNA synthetase family. MetG type 1 subfamily.</text>
</comment>
<evidence type="ECO:0000256" key="12">
    <source>
        <dbReference type="ARBA" id="ARBA00022884"/>
    </source>
</evidence>
<dbReference type="SUPFAM" id="SSF47323">
    <property type="entry name" value="Anticodon-binding domain of a subclass of class I aminoacyl-tRNA synthetases"/>
    <property type="match status" value="1"/>
</dbReference>
<dbReference type="NCBIfam" id="TIGR00399">
    <property type="entry name" value="metG_C_term"/>
    <property type="match status" value="1"/>
</dbReference>
<dbReference type="InterPro" id="IPR014729">
    <property type="entry name" value="Rossmann-like_a/b/a_fold"/>
</dbReference>
<comment type="subunit">
    <text evidence="4 16">Homodimer.</text>
</comment>
<dbReference type="GO" id="GO:0000049">
    <property type="term" value="F:tRNA binding"/>
    <property type="evidence" value="ECO:0007669"/>
    <property type="project" value="UniProtKB-UniRule"/>
</dbReference>
<dbReference type="InterPro" id="IPR004495">
    <property type="entry name" value="Met-tRNA-synth_bsu_C"/>
</dbReference>
<dbReference type="Pfam" id="PF01588">
    <property type="entry name" value="tRNA_bind"/>
    <property type="match status" value="1"/>
</dbReference>
<dbReference type="InterPro" id="IPR001412">
    <property type="entry name" value="aa-tRNA-synth_I_CS"/>
</dbReference>
<accession>A0A5C5YD19</accession>
<keyword evidence="11 16" id="KW-0067">ATP-binding</keyword>
<keyword evidence="13 16" id="KW-0648">Protein biosynthesis</keyword>
<dbReference type="PROSITE" id="PS00178">
    <property type="entry name" value="AA_TRNA_LIGASE_I"/>
    <property type="match status" value="1"/>
</dbReference>
<dbReference type="PRINTS" id="PR01041">
    <property type="entry name" value="TRNASYNTHMET"/>
</dbReference>
<dbReference type="EMBL" id="SJPL01000001">
    <property type="protein sequence ID" value="TWT72351.1"/>
    <property type="molecule type" value="Genomic_DNA"/>
</dbReference>
<evidence type="ECO:0000256" key="7">
    <source>
        <dbReference type="ARBA" id="ARBA00022598"/>
    </source>
</evidence>
<dbReference type="Gene3D" id="2.40.50.140">
    <property type="entry name" value="Nucleic acid-binding proteins"/>
    <property type="match status" value="1"/>
</dbReference>
<evidence type="ECO:0000256" key="2">
    <source>
        <dbReference type="ARBA" id="ARBA00004496"/>
    </source>
</evidence>
<evidence type="ECO:0000256" key="15">
    <source>
        <dbReference type="ARBA" id="ARBA00047364"/>
    </source>
</evidence>
<evidence type="ECO:0000256" key="5">
    <source>
        <dbReference type="ARBA" id="ARBA00022490"/>
    </source>
</evidence>
<proteinExistence type="inferred from homology"/>
<dbReference type="CDD" id="cd02800">
    <property type="entry name" value="tRNA_bind_EcMetRS_like"/>
    <property type="match status" value="1"/>
</dbReference>
<dbReference type="SUPFAM" id="SSF57770">
    <property type="entry name" value="Methionyl-tRNA synthetase (MetRS), Zn-domain"/>
    <property type="match status" value="1"/>
</dbReference>
<dbReference type="SUPFAM" id="SSF50249">
    <property type="entry name" value="Nucleic acid-binding proteins"/>
    <property type="match status" value="1"/>
</dbReference>
<dbReference type="Gene3D" id="2.20.28.20">
    <property type="entry name" value="Methionyl-tRNA synthetase, Zn-domain"/>
    <property type="match status" value="1"/>
</dbReference>
<keyword evidence="14 16" id="KW-0030">Aminoacyl-tRNA synthetase</keyword>
<dbReference type="GO" id="GO:0006431">
    <property type="term" value="P:methionyl-tRNA aminoacylation"/>
    <property type="evidence" value="ECO:0007669"/>
    <property type="project" value="UniProtKB-UniRule"/>
</dbReference>
<keyword evidence="12 16" id="KW-0694">RNA-binding</keyword>
<dbReference type="GO" id="GO:0005829">
    <property type="term" value="C:cytosol"/>
    <property type="evidence" value="ECO:0007669"/>
    <property type="project" value="TreeGrafter"/>
</dbReference>
<protein>
    <recommendedName>
        <fullName evidence="16">Methionine--tRNA ligase</fullName>
        <ecNumber evidence="16">6.1.1.10</ecNumber>
    </recommendedName>
    <alternativeName>
        <fullName evidence="16">Methionyl-tRNA synthetase</fullName>
        <shortName evidence="16">MetRS</shortName>
    </alternativeName>
</protein>
<dbReference type="InterPro" id="IPR012340">
    <property type="entry name" value="NA-bd_OB-fold"/>
</dbReference>
<dbReference type="HAMAP" id="MF_00098">
    <property type="entry name" value="Met_tRNA_synth_type1"/>
    <property type="match status" value="1"/>
</dbReference>
<dbReference type="InterPro" id="IPR002547">
    <property type="entry name" value="tRNA-bd_dom"/>
</dbReference>
<dbReference type="GO" id="GO:0046872">
    <property type="term" value="F:metal ion binding"/>
    <property type="evidence" value="ECO:0007669"/>
    <property type="project" value="UniProtKB-KW"/>
</dbReference>
<evidence type="ECO:0000256" key="8">
    <source>
        <dbReference type="ARBA" id="ARBA00022723"/>
    </source>
</evidence>
<dbReference type="Pfam" id="PF19303">
    <property type="entry name" value="Anticodon_3"/>
    <property type="match status" value="1"/>
</dbReference>
<dbReference type="CDD" id="cd07957">
    <property type="entry name" value="Anticodon_Ia_Met"/>
    <property type="match status" value="1"/>
</dbReference>
<evidence type="ECO:0000256" key="1">
    <source>
        <dbReference type="ARBA" id="ARBA00003314"/>
    </source>
</evidence>
<dbReference type="InterPro" id="IPR041872">
    <property type="entry name" value="Anticodon_Met"/>
</dbReference>
<name>A0A5C5YD19_9PLAN</name>
<keyword evidence="5 16" id="KW-0963">Cytoplasm</keyword>
<dbReference type="InterPro" id="IPR023458">
    <property type="entry name" value="Met-tRNA_ligase_1"/>
</dbReference>
<keyword evidence="9 16" id="KW-0547">Nucleotide-binding</keyword>
<dbReference type="InterPro" id="IPR009080">
    <property type="entry name" value="tRNAsynth_Ia_anticodon-bd"/>
</dbReference>
<keyword evidence="6 16" id="KW-0820">tRNA-binding</keyword>
<evidence type="ECO:0000313" key="20">
    <source>
        <dbReference type="Proteomes" id="UP000317238"/>
    </source>
</evidence>
<dbReference type="PANTHER" id="PTHR45765">
    <property type="entry name" value="METHIONINE--TRNA LIGASE"/>
    <property type="match status" value="1"/>
</dbReference>
<feature type="binding site" evidence="16">
    <location>
        <position position="331"/>
    </location>
    <ligand>
        <name>ATP</name>
        <dbReference type="ChEBI" id="CHEBI:30616"/>
    </ligand>
</feature>
<evidence type="ECO:0000256" key="6">
    <source>
        <dbReference type="ARBA" id="ARBA00022555"/>
    </source>
</evidence>
<keyword evidence="20" id="KW-1185">Reference proteome</keyword>
<dbReference type="Pfam" id="PF09334">
    <property type="entry name" value="tRNA-synt_1g"/>
    <property type="match status" value="1"/>
</dbReference>
<keyword evidence="7 16" id="KW-0436">Ligase</keyword>
<keyword evidence="8" id="KW-0479">Metal-binding</keyword>
<dbReference type="NCBIfam" id="NF001100">
    <property type="entry name" value="PRK00133.1"/>
    <property type="match status" value="1"/>
</dbReference>
<dbReference type="GO" id="GO:0004825">
    <property type="term" value="F:methionine-tRNA ligase activity"/>
    <property type="evidence" value="ECO:0007669"/>
    <property type="project" value="UniProtKB-UniRule"/>
</dbReference>
<feature type="compositionally biased region" description="Basic and acidic residues" evidence="17">
    <location>
        <begin position="541"/>
        <end position="551"/>
    </location>
</feature>
<feature type="region of interest" description="Disordered" evidence="17">
    <location>
        <begin position="541"/>
        <end position="564"/>
    </location>
</feature>